<dbReference type="SMART" id="SM01130">
    <property type="entry name" value="DHDPS"/>
    <property type="match status" value="1"/>
</dbReference>
<keyword evidence="7 12" id="KW-0220">Diaminopimelate biosynthesis</keyword>
<evidence type="ECO:0000256" key="3">
    <source>
        <dbReference type="ARBA" id="ARBA00007592"/>
    </source>
</evidence>
<comment type="subcellular location">
    <subcellularLocation>
        <location evidence="12">Cytoplasm</location>
    </subcellularLocation>
</comment>
<evidence type="ECO:0000256" key="15">
    <source>
        <dbReference type="PIRSR" id="PIRSR001365-2"/>
    </source>
</evidence>
<dbReference type="Pfam" id="PF00701">
    <property type="entry name" value="DHDPS"/>
    <property type="match status" value="1"/>
</dbReference>
<evidence type="ECO:0000256" key="10">
    <source>
        <dbReference type="ARBA" id="ARBA00023270"/>
    </source>
</evidence>
<sequence length="285" mass="32638">MKIKNKLNGCIVSIITPMKKNKNIDFYEFKKLLTKLLNKVDGFVICGTTGESTSINTKEKIKLAKISRNVVKNKPLIFGNSEIDTYKAIKLNLKLKKMGIDAILQNVPYYVCKNSKNILAHFKEINKHNIPIIIYNIPSRTGVDINLKTIIKVSKFKNIIAIKESSYNIIKILDIKYNTNLKCFSGDDVTSPISFFLGADGIISVTANIFPEIISKSFKEKKINKEIYNFNKILFIESNPCPKKYIIKKKKIIKNYTTRLPLVNINKKNKKKILKAYNNVKKKNI</sequence>
<name>A0A346E0D6_9PROT</name>
<dbReference type="GO" id="GO:0009089">
    <property type="term" value="P:lysine biosynthetic process via diaminopimelate"/>
    <property type="evidence" value="ECO:0007669"/>
    <property type="project" value="UniProtKB-UniRule"/>
</dbReference>
<keyword evidence="9 12" id="KW-0456">Lyase</keyword>
<reference evidence="16 17" key="1">
    <citation type="submission" date="2018-03" db="EMBL/GenBank/DDBJ databases">
        <title>A parallel universe: an anciently diverged bacterial symbiosis in a Hawaiian planthopper (Hemiptera: Cixiidae) reveals rearranged nutritional responsibilities.</title>
        <authorList>
            <person name="Bennett G."/>
            <person name="Mao M."/>
        </authorList>
    </citation>
    <scope>NUCLEOTIDE SEQUENCE [LARGE SCALE GENOMIC DNA]</scope>
    <source>
        <strain evidence="16 17">OLIH</strain>
    </source>
</reference>
<evidence type="ECO:0000256" key="5">
    <source>
        <dbReference type="ARBA" id="ARBA00022490"/>
    </source>
</evidence>
<keyword evidence="6 12" id="KW-0028">Amino-acid biosynthesis</keyword>
<dbReference type="PRINTS" id="PR00146">
    <property type="entry name" value="DHPICSNTHASE"/>
</dbReference>
<evidence type="ECO:0000256" key="6">
    <source>
        <dbReference type="ARBA" id="ARBA00022605"/>
    </source>
</evidence>
<dbReference type="EC" id="4.3.3.7" evidence="4 12"/>
<dbReference type="PIRSF" id="PIRSF001365">
    <property type="entry name" value="DHDPS"/>
    <property type="match status" value="1"/>
</dbReference>
<dbReference type="PANTHER" id="PTHR12128:SF66">
    <property type="entry name" value="4-HYDROXY-2-OXOGLUTARATE ALDOLASE, MITOCHONDRIAL"/>
    <property type="match status" value="1"/>
</dbReference>
<comment type="catalytic activity">
    <reaction evidence="11 12">
        <text>L-aspartate 4-semialdehyde + pyruvate = (2S,4S)-4-hydroxy-2,3,4,5-tetrahydrodipicolinate + H2O + H(+)</text>
        <dbReference type="Rhea" id="RHEA:34171"/>
        <dbReference type="ChEBI" id="CHEBI:15361"/>
        <dbReference type="ChEBI" id="CHEBI:15377"/>
        <dbReference type="ChEBI" id="CHEBI:15378"/>
        <dbReference type="ChEBI" id="CHEBI:67139"/>
        <dbReference type="ChEBI" id="CHEBI:537519"/>
        <dbReference type="EC" id="4.3.3.7"/>
    </reaction>
</comment>
<comment type="caution">
    <text evidence="12">Was originally thought to be a dihydrodipicolinate synthase (DHDPS), catalyzing the condensation of (S)-aspartate-beta-semialdehyde [(S)-ASA] and pyruvate to dihydrodipicolinate (DHDP). However, it was shown in E.coli that the product of the enzymatic reaction is not dihydrodipicolinate but in fact (4S)-4-hydroxy-2,3,4,5-tetrahydro-(2S)-dipicolinic acid (HTPA), and that the consecutive dehydration reaction leading to DHDP is not spontaneous but catalyzed by DapB.</text>
</comment>
<evidence type="ECO:0000256" key="4">
    <source>
        <dbReference type="ARBA" id="ARBA00012086"/>
    </source>
</evidence>
<dbReference type="GO" id="GO:0005737">
    <property type="term" value="C:cytoplasm"/>
    <property type="evidence" value="ECO:0007669"/>
    <property type="project" value="UniProtKB-SubCell"/>
</dbReference>
<dbReference type="PANTHER" id="PTHR12128">
    <property type="entry name" value="DIHYDRODIPICOLINATE SYNTHASE"/>
    <property type="match status" value="1"/>
</dbReference>
<evidence type="ECO:0000256" key="13">
    <source>
        <dbReference type="PIRNR" id="PIRNR001365"/>
    </source>
</evidence>
<evidence type="ECO:0000256" key="1">
    <source>
        <dbReference type="ARBA" id="ARBA00003294"/>
    </source>
</evidence>
<evidence type="ECO:0000313" key="16">
    <source>
        <dbReference type="EMBL" id="AXN02441.1"/>
    </source>
</evidence>
<keyword evidence="5 12" id="KW-0963">Cytoplasm</keyword>
<feature type="site" description="Part of a proton relay during catalysis" evidence="12">
    <location>
        <position position="48"/>
    </location>
</feature>
<dbReference type="Gene3D" id="3.20.20.70">
    <property type="entry name" value="Aldolase class I"/>
    <property type="match status" value="1"/>
</dbReference>
<dbReference type="InterPro" id="IPR002220">
    <property type="entry name" value="DapA-like"/>
</dbReference>
<feature type="active site" description="Proton donor/acceptor" evidence="12 14">
    <location>
        <position position="135"/>
    </location>
</feature>
<keyword evidence="10 12" id="KW-0704">Schiff base</keyword>
<comment type="pathway">
    <text evidence="2 12">Amino-acid biosynthesis; L-lysine biosynthesis via DAP pathway; (S)-tetrahydrodipicolinate from L-aspartate: step 3/4.</text>
</comment>
<evidence type="ECO:0000313" key="17">
    <source>
        <dbReference type="Proteomes" id="UP000257084"/>
    </source>
</evidence>
<dbReference type="UniPathway" id="UPA00034">
    <property type="reaction ID" value="UER00017"/>
</dbReference>
<dbReference type="AlphaFoldDB" id="A0A346E0D6"/>
<protein>
    <recommendedName>
        <fullName evidence="4 12">4-hydroxy-tetrahydrodipicolinate synthase</fullName>
        <shortName evidence="12">HTPA synthase</shortName>
        <ecNumber evidence="4 12">4.3.3.7</ecNumber>
    </recommendedName>
</protein>
<evidence type="ECO:0000256" key="7">
    <source>
        <dbReference type="ARBA" id="ARBA00022915"/>
    </source>
</evidence>
<feature type="site" description="Part of a proton relay during catalysis" evidence="12">
    <location>
        <position position="110"/>
    </location>
</feature>
<dbReference type="HAMAP" id="MF_00418">
    <property type="entry name" value="DapA"/>
    <property type="match status" value="1"/>
</dbReference>
<proteinExistence type="inferred from homology"/>
<dbReference type="InterPro" id="IPR020625">
    <property type="entry name" value="Schiff_base-form_aldolases_AS"/>
</dbReference>
<organism evidence="16 17">
    <name type="scientific">Candidatus Vidania fulgoroideorum</name>
    <dbReference type="NCBI Taxonomy" id="881286"/>
    <lineage>
        <taxon>Bacteria</taxon>
        <taxon>Pseudomonadati</taxon>
        <taxon>Pseudomonadota</taxon>
        <taxon>Betaproteobacteria</taxon>
        <taxon>Candidatus Vidania</taxon>
    </lineage>
</organism>
<dbReference type="InterPro" id="IPR013785">
    <property type="entry name" value="Aldolase_TIM"/>
</dbReference>
<dbReference type="InterPro" id="IPR005263">
    <property type="entry name" value="DapA"/>
</dbReference>
<dbReference type="EMBL" id="CP028360">
    <property type="protein sequence ID" value="AXN02441.1"/>
    <property type="molecule type" value="Genomic_DNA"/>
</dbReference>
<dbReference type="SUPFAM" id="SSF51569">
    <property type="entry name" value="Aldolase"/>
    <property type="match status" value="1"/>
</dbReference>
<comment type="subunit">
    <text evidence="12">Homotetramer; dimer of dimers.</text>
</comment>
<evidence type="ECO:0000256" key="8">
    <source>
        <dbReference type="ARBA" id="ARBA00023154"/>
    </source>
</evidence>
<dbReference type="GO" id="GO:0019877">
    <property type="term" value="P:diaminopimelate biosynthetic process"/>
    <property type="evidence" value="ECO:0007669"/>
    <property type="project" value="UniProtKB-UniRule"/>
</dbReference>
<keyword evidence="17" id="KW-1185">Reference proteome</keyword>
<feature type="binding site" evidence="12 15">
    <location>
        <position position="49"/>
    </location>
    <ligand>
        <name>pyruvate</name>
        <dbReference type="ChEBI" id="CHEBI:15361"/>
    </ligand>
</feature>
<gene>
    <name evidence="12" type="primary">dapA</name>
    <name evidence="16" type="ORF">C9I84_035</name>
</gene>
<dbReference type="KEGG" id="vfg:C9I84_035"/>
<dbReference type="Proteomes" id="UP000257084">
    <property type="component" value="Chromosome"/>
</dbReference>
<dbReference type="GO" id="GO:0008840">
    <property type="term" value="F:4-hydroxy-tetrahydrodipicolinate synthase activity"/>
    <property type="evidence" value="ECO:0007669"/>
    <property type="project" value="UniProtKB-UniRule"/>
</dbReference>
<feature type="binding site" evidence="12 15">
    <location>
        <position position="203"/>
    </location>
    <ligand>
        <name>pyruvate</name>
        <dbReference type="ChEBI" id="CHEBI:15361"/>
    </ligand>
</feature>
<evidence type="ECO:0000256" key="12">
    <source>
        <dbReference type="HAMAP-Rule" id="MF_00418"/>
    </source>
</evidence>
<dbReference type="NCBIfam" id="TIGR00674">
    <property type="entry name" value="dapA"/>
    <property type="match status" value="1"/>
</dbReference>
<feature type="active site" description="Schiff-base intermediate with substrate" evidence="12 14">
    <location>
        <position position="163"/>
    </location>
</feature>
<evidence type="ECO:0000256" key="2">
    <source>
        <dbReference type="ARBA" id="ARBA00005120"/>
    </source>
</evidence>
<comment type="function">
    <text evidence="1 12">Catalyzes the condensation of (S)-aspartate-beta-semialdehyde [(S)-ASA] and pyruvate to 4-hydroxy-tetrahydrodipicolinate (HTPA).</text>
</comment>
<accession>A0A346E0D6</accession>
<evidence type="ECO:0000256" key="11">
    <source>
        <dbReference type="ARBA" id="ARBA00047836"/>
    </source>
</evidence>
<keyword evidence="8 12" id="KW-0457">Lysine biosynthesis</keyword>
<evidence type="ECO:0000256" key="9">
    <source>
        <dbReference type="ARBA" id="ARBA00023239"/>
    </source>
</evidence>
<dbReference type="PROSITE" id="PS00666">
    <property type="entry name" value="DHDPS_2"/>
    <property type="match status" value="1"/>
</dbReference>
<evidence type="ECO:0000256" key="14">
    <source>
        <dbReference type="PIRSR" id="PIRSR001365-1"/>
    </source>
</evidence>
<comment type="similarity">
    <text evidence="3 12 13">Belongs to the DapA family.</text>
</comment>